<name>A0AAV2FMZ6_9ROSI</name>
<evidence type="ECO:0000256" key="2">
    <source>
        <dbReference type="SAM" id="SignalP"/>
    </source>
</evidence>
<evidence type="ECO:0008006" key="5">
    <source>
        <dbReference type="Google" id="ProtNLM"/>
    </source>
</evidence>
<feature type="signal peptide" evidence="2">
    <location>
        <begin position="1"/>
        <end position="20"/>
    </location>
</feature>
<evidence type="ECO:0000313" key="3">
    <source>
        <dbReference type="EMBL" id="CAL1399660.1"/>
    </source>
</evidence>
<evidence type="ECO:0000313" key="4">
    <source>
        <dbReference type="Proteomes" id="UP001497516"/>
    </source>
</evidence>
<organism evidence="3 4">
    <name type="scientific">Linum trigynum</name>
    <dbReference type="NCBI Taxonomy" id="586398"/>
    <lineage>
        <taxon>Eukaryota</taxon>
        <taxon>Viridiplantae</taxon>
        <taxon>Streptophyta</taxon>
        <taxon>Embryophyta</taxon>
        <taxon>Tracheophyta</taxon>
        <taxon>Spermatophyta</taxon>
        <taxon>Magnoliopsida</taxon>
        <taxon>eudicotyledons</taxon>
        <taxon>Gunneridae</taxon>
        <taxon>Pentapetalae</taxon>
        <taxon>rosids</taxon>
        <taxon>fabids</taxon>
        <taxon>Malpighiales</taxon>
        <taxon>Linaceae</taxon>
        <taxon>Linum</taxon>
    </lineage>
</organism>
<dbReference type="EMBL" id="OZ034820">
    <property type="protein sequence ID" value="CAL1399660.1"/>
    <property type="molecule type" value="Genomic_DNA"/>
</dbReference>
<gene>
    <name evidence="3" type="ORF">LTRI10_LOCUS39835</name>
</gene>
<accession>A0AAV2FMZ6</accession>
<keyword evidence="4" id="KW-1185">Reference proteome</keyword>
<keyword evidence="2" id="KW-0732">Signal</keyword>
<feature type="compositionally biased region" description="Low complexity" evidence="1">
    <location>
        <begin position="57"/>
        <end position="68"/>
    </location>
</feature>
<reference evidence="3 4" key="1">
    <citation type="submission" date="2024-04" db="EMBL/GenBank/DDBJ databases">
        <authorList>
            <person name="Fracassetti M."/>
        </authorList>
    </citation>
    <scope>NUCLEOTIDE SEQUENCE [LARGE SCALE GENOMIC DNA]</scope>
</reference>
<dbReference type="Proteomes" id="UP001497516">
    <property type="component" value="Chromosome 7"/>
</dbReference>
<sequence length="80" mass="8751">MLRFSCPFLFFAIGFFFLVAFPFSRSSAAAEGGRQFCGATERGSSSSSSSKKRERQSQSQSPTSSTPSLLYRYSLPLATC</sequence>
<protein>
    <recommendedName>
        <fullName evidence="5">Secreted protein</fullName>
    </recommendedName>
</protein>
<feature type="chain" id="PRO_5043864299" description="Secreted protein" evidence="2">
    <location>
        <begin position="21"/>
        <end position="80"/>
    </location>
</feature>
<evidence type="ECO:0000256" key="1">
    <source>
        <dbReference type="SAM" id="MobiDB-lite"/>
    </source>
</evidence>
<proteinExistence type="predicted"/>
<feature type="region of interest" description="Disordered" evidence="1">
    <location>
        <begin position="37"/>
        <end position="69"/>
    </location>
</feature>
<dbReference type="AlphaFoldDB" id="A0AAV2FMZ6"/>